<proteinExistence type="predicted"/>
<sequence length="80" mass="9231">MIISKFRHLNDFHMYLADTSSLGSGNRRLDSSIGTVAPSNTWKAKEGHGWCDQLDLSDSTAYFTFHDRTEISWLRDYVEM</sequence>
<dbReference type="AlphaFoldDB" id="A0A915JFD4"/>
<evidence type="ECO:0000313" key="2">
    <source>
        <dbReference type="WBParaSite" id="nRc.2.0.1.t25240-RA"/>
    </source>
</evidence>
<dbReference type="WBParaSite" id="nRc.2.0.1.t25240-RA">
    <property type="protein sequence ID" value="nRc.2.0.1.t25240-RA"/>
    <property type="gene ID" value="nRc.2.0.1.g25240"/>
</dbReference>
<name>A0A915JFD4_ROMCU</name>
<evidence type="ECO:0000313" key="1">
    <source>
        <dbReference type="Proteomes" id="UP000887565"/>
    </source>
</evidence>
<accession>A0A915JFD4</accession>
<protein>
    <submittedName>
        <fullName evidence="2">Uncharacterized protein</fullName>
    </submittedName>
</protein>
<organism evidence="1 2">
    <name type="scientific">Romanomermis culicivorax</name>
    <name type="common">Nematode worm</name>
    <dbReference type="NCBI Taxonomy" id="13658"/>
    <lineage>
        <taxon>Eukaryota</taxon>
        <taxon>Metazoa</taxon>
        <taxon>Ecdysozoa</taxon>
        <taxon>Nematoda</taxon>
        <taxon>Enoplea</taxon>
        <taxon>Dorylaimia</taxon>
        <taxon>Mermithida</taxon>
        <taxon>Mermithoidea</taxon>
        <taxon>Mermithidae</taxon>
        <taxon>Romanomermis</taxon>
    </lineage>
</organism>
<keyword evidence="1" id="KW-1185">Reference proteome</keyword>
<dbReference type="Proteomes" id="UP000887565">
    <property type="component" value="Unplaced"/>
</dbReference>
<reference evidence="2" key="1">
    <citation type="submission" date="2022-11" db="UniProtKB">
        <authorList>
            <consortium name="WormBaseParasite"/>
        </authorList>
    </citation>
    <scope>IDENTIFICATION</scope>
</reference>